<evidence type="ECO:0000259" key="1">
    <source>
        <dbReference type="Pfam" id="PF02492"/>
    </source>
</evidence>
<dbReference type="RefSeq" id="WP_143381331.1">
    <property type="nucleotide sequence ID" value="NZ_CP041637.1"/>
</dbReference>
<evidence type="ECO:0000313" key="3">
    <source>
        <dbReference type="Proteomes" id="UP000319209"/>
    </source>
</evidence>
<dbReference type="AlphaFoldDB" id="A0A516GSE9"/>
<dbReference type="Pfam" id="PF02492">
    <property type="entry name" value="cobW"/>
    <property type="match status" value="1"/>
</dbReference>
<dbReference type="SUPFAM" id="SSF52540">
    <property type="entry name" value="P-loop containing nucleoside triphosphate hydrolases"/>
    <property type="match status" value="1"/>
</dbReference>
<keyword evidence="3" id="KW-1185">Reference proteome</keyword>
<protein>
    <recommendedName>
        <fullName evidence="1">CobW/HypB/UreG nucleotide-binding domain-containing protein</fullName>
    </recommendedName>
</protein>
<dbReference type="InterPro" id="IPR003495">
    <property type="entry name" value="CobW/HypB/UreG_nucleotide-bd"/>
</dbReference>
<evidence type="ECO:0000313" key="2">
    <source>
        <dbReference type="EMBL" id="QDO94446.1"/>
    </source>
</evidence>
<dbReference type="OrthoDB" id="978436at2"/>
<sequence>METIIAIVGFLGAGKTTVLKHIVKHAIGSGWQPYVVLNDYENAHLDAVQLTSYLDSKWIQPLTGSCICCGIMYGLLIKKSYNHKPETIEEIDFDKVIVTEVVEHVDEEDIFILKNNRDTGHWNYGLPLQIGAIEDNLTPTANPITDGRAWETGTYYYGVVYTNLSYNRSTFKYIEFDIKME</sequence>
<name>A0A516GSE9_9FLAO</name>
<dbReference type="Proteomes" id="UP000319209">
    <property type="component" value="Chromosome"/>
</dbReference>
<dbReference type="InterPro" id="IPR027417">
    <property type="entry name" value="P-loop_NTPase"/>
</dbReference>
<proteinExistence type="predicted"/>
<dbReference type="EMBL" id="CP041637">
    <property type="protein sequence ID" value="QDO94446.1"/>
    <property type="molecule type" value="Genomic_DNA"/>
</dbReference>
<dbReference type="Gene3D" id="3.40.50.300">
    <property type="entry name" value="P-loop containing nucleotide triphosphate hydrolases"/>
    <property type="match status" value="1"/>
</dbReference>
<organism evidence="2 3">
    <name type="scientific">Formosa sediminum</name>
    <dbReference type="NCBI Taxonomy" id="2594004"/>
    <lineage>
        <taxon>Bacteria</taxon>
        <taxon>Pseudomonadati</taxon>
        <taxon>Bacteroidota</taxon>
        <taxon>Flavobacteriia</taxon>
        <taxon>Flavobacteriales</taxon>
        <taxon>Flavobacteriaceae</taxon>
        <taxon>Formosa</taxon>
    </lineage>
</organism>
<accession>A0A516GSE9</accession>
<reference evidence="2 3" key="1">
    <citation type="submission" date="2019-07" db="EMBL/GenBank/DDBJ databases">
        <title>Genome sequencing for Formosa sp. PS13.</title>
        <authorList>
            <person name="Park S.-J."/>
        </authorList>
    </citation>
    <scope>NUCLEOTIDE SEQUENCE [LARGE SCALE GENOMIC DNA]</scope>
    <source>
        <strain evidence="2 3">PS13</strain>
    </source>
</reference>
<gene>
    <name evidence="2" type="ORF">FNB79_10880</name>
</gene>
<feature type="domain" description="CobW/HypB/UreG nucleotide-binding" evidence="1">
    <location>
        <begin position="4"/>
        <end position="72"/>
    </location>
</feature>
<dbReference type="KEGG" id="fop:FNB79_10880"/>